<gene>
    <name evidence="7" type="ORF">ACFSBT_09155</name>
</gene>
<name>A0ABD6AUZ1_9EURY</name>
<sequence length="407" mass="44966">MGSYRNNSSDASTDTANDRLPEDLKDPDQRELDEVPGVSSPEKDGQAEESDDSETHSSGGVGGGGSAGVSASGPAVSEPTGVAEGDDSDEDDGLVSTLLGGILSTDDEKLSTEGTGIPPSKLEQWSKSGPSSSPKRTKDALSRALTNSSHLDRDDIEFRVFLQGSYKNHTNIHGNSDVDIVIQLTSPHRRDSNRLLRNTEGVNEDGQPTDYSYEQFKDDVIAALRERYGDDAVVVDDKAIKVHASDSTLQIDADVVVCQRYKSPDEEQELWFRSKSGEEITNAPEQHYQAGAAKNKATGGNYRKSVRMIKRARQNLVHKGRFSKDDAPSYFIAGLLSNVPDEAFVDDPQERFVRIVNYLHANRNDLSSFTTQHGKQPLFGRDSTRWNERDARRFVGELVWLYQNYYN</sequence>
<comment type="caution">
    <text evidence="7">The sequence shown here is derived from an EMBL/GenBank/DDBJ whole genome shotgun (WGS) entry which is preliminary data.</text>
</comment>
<feature type="compositionally biased region" description="Low complexity" evidence="5">
    <location>
        <begin position="68"/>
        <end position="77"/>
    </location>
</feature>
<evidence type="ECO:0000259" key="6">
    <source>
        <dbReference type="Pfam" id="PF26305"/>
    </source>
</evidence>
<evidence type="ECO:0000256" key="4">
    <source>
        <dbReference type="ARBA" id="ARBA00023118"/>
    </source>
</evidence>
<dbReference type="SUPFAM" id="SSF81301">
    <property type="entry name" value="Nucleotidyltransferase"/>
    <property type="match status" value="1"/>
</dbReference>
<dbReference type="Pfam" id="PF26305">
    <property type="entry name" value="CD_NTase_C"/>
    <property type="match status" value="1"/>
</dbReference>
<evidence type="ECO:0000256" key="3">
    <source>
        <dbReference type="ARBA" id="ARBA00022741"/>
    </source>
</evidence>
<dbReference type="InterPro" id="IPR058909">
    <property type="entry name" value="CD_NTase_C"/>
</dbReference>
<proteinExistence type="predicted"/>
<evidence type="ECO:0000256" key="1">
    <source>
        <dbReference type="ARBA" id="ARBA00022679"/>
    </source>
</evidence>
<dbReference type="EMBL" id="JBHUDC010000003">
    <property type="protein sequence ID" value="MFD1513444.1"/>
    <property type="molecule type" value="Genomic_DNA"/>
</dbReference>
<feature type="region of interest" description="Disordered" evidence="5">
    <location>
        <begin position="1"/>
        <end position="146"/>
    </location>
</feature>
<keyword evidence="8" id="KW-1185">Reference proteome</keyword>
<evidence type="ECO:0000256" key="5">
    <source>
        <dbReference type="SAM" id="MobiDB-lite"/>
    </source>
</evidence>
<organism evidence="7 8">
    <name type="scientific">Halomarina rubra</name>
    <dbReference type="NCBI Taxonomy" id="2071873"/>
    <lineage>
        <taxon>Archaea</taxon>
        <taxon>Methanobacteriati</taxon>
        <taxon>Methanobacteriota</taxon>
        <taxon>Stenosarchaea group</taxon>
        <taxon>Halobacteria</taxon>
        <taxon>Halobacteriales</taxon>
        <taxon>Natronomonadaceae</taxon>
        <taxon>Halomarina</taxon>
    </lineage>
</organism>
<feature type="domain" description="cGAS/DncV-like nucleotidyltransferase C-terminal helical" evidence="6">
    <location>
        <begin position="290"/>
        <end position="399"/>
    </location>
</feature>
<dbReference type="AlphaFoldDB" id="A0ABD6AUZ1"/>
<protein>
    <submittedName>
        <fullName evidence="7">Nucleotidyltransferase</fullName>
    </submittedName>
</protein>
<dbReference type="Gene3D" id="3.30.460.10">
    <property type="entry name" value="Beta Polymerase, domain 2"/>
    <property type="match status" value="1"/>
</dbReference>
<dbReference type="Proteomes" id="UP001597187">
    <property type="component" value="Unassembled WGS sequence"/>
</dbReference>
<feature type="compositionally biased region" description="Basic and acidic residues" evidence="5">
    <location>
        <begin position="16"/>
        <end position="33"/>
    </location>
</feature>
<keyword evidence="3" id="KW-0547">Nucleotide-binding</keyword>
<keyword evidence="4" id="KW-0051">Antiviral defense</keyword>
<dbReference type="InterPro" id="IPR006116">
    <property type="entry name" value="NT_2-5OAS_ClassI-CCAase"/>
</dbReference>
<dbReference type="RefSeq" id="WP_250873398.1">
    <property type="nucleotide sequence ID" value="NZ_JALXFV010000003.1"/>
</dbReference>
<accession>A0ABD6AUZ1</accession>
<keyword evidence="1" id="KW-0808">Transferase</keyword>
<evidence type="ECO:0000256" key="2">
    <source>
        <dbReference type="ARBA" id="ARBA00022695"/>
    </source>
</evidence>
<feature type="compositionally biased region" description="Acidic residues" evidence="5">
    <location>
        <begin position="84"/>
        <end position="93"/>
    </location>
</feature>
<evidence type="ECO:0000313" key="7">
    <source>
        <dbReference type="EMBL" id="MFD1513444.1"/>
    </source>
</evidence>
<feature type="compositionally biased region" description="Polar residues" evidence="5">
    <location>
        <begin position="1"/>
        <end position="15"/>
    </location>
</feature>
<dbReference type="InterPro" id="IPR043519">
    <property type="entry name" value="NT_sf"/>
</dbReference>
<dbReference type="CDD" id="cd05400">
    <property type="entry name" value="NT_2-5OAS_ClassI-CCAase"/>
    <property type="match status" value="1"/>
</dbReference>
<evidence type="ECO:0000313" key="8">
    <source>
        <dbReference type="Proteomes" id="UP001597187"/>
    </source>
</evidence>
<keyword evidence="2" id="KW-0548">Nucleotidyltransferase</keyword>
<reference evidence="7 8" key="1">
    <citation type="journal article" date="2019" name="Int. J. Syst. Evol. Microbiol.">
        <title>The Global Catalogue of Microorganisms (GCM) 10K type strain sequencing project: providing services to taxonomists for standard genome sequencing and annotation.</title>
        <authorList>
            <consortium name="The Broad Institute Genomics Platform"/>
            <consortium name="The Broad Institute Genome Sequencing Center for Infectious Disease"/>
            <person name="Wu L."/>
            <person name="Ma J."/>
        </authorList>
    </citation>
    <scope>NUCLEOTIDE SEQUENCE [LARGE SCALE GENOMIC DNA]</scope>
    <source>
        <strain evidence="7 8">CGMCC 1.12563</strain>
    </source>
</reference>
<feature type="compositionally biased region" description="Polar residues" evidence="5">
    <location>
        <begin position="123"/>
        <end position="134"/>
    </location>
</feature>